<evidence type="ECO:0000313" key="2">
    <source>
        <dbReference type="EMBL" id="TKI46647.1"/>
    </source>
</evidence>
<sequence length="78" mass="8738">MTTSSARCHSTGTTTWKDSLSIAGNTGTNPIGTTLWFNAMIRTKQEHYNFRDMKDTASMVVVLIKTCFVLFQSLTMLK</sequence>
<dbReference type="EMBL" id="SZPT01000004">
    <property type="protein sequence ID" value="TKI46647.1"/>
    <property type="molecule type" value="Genomic_DNA"/>
</dbReference>
<evidence type="ECO:0000313" key="3">
    <source>
        <dbReference type="Proteomes" id="UP000308330"/>
    </source>
</evidence>
<dbReference type="RefSeq" id="WP_137102311.1">
    <property type="nucleotide sequence ID" value="NZ_PYUE01000006.1"/>
</dbReference>
<comment type="caution">
    <text evidence="2">The sequence shown here is derived from an EMBL/GenBank/DDBJ whole genome shotgun (WGS) entry which is preliminary data.</text>
</comment>
<keyword evidence="3" id="KW-1185">Reference proteome</keyword>
<feature type="transmembrane region" description="Helical" evidence="1">
    <location>
        <begin position="57"/>
        <end position="77"/>
    </location>
</feature>
<proteinExistence type="predicted"/>
<reference evidence="2 3" key="1">
    <citation type="submission" date="2019-04" db="EMBL/GenBank/DDBJ databases">
        <title>Lysinibacillus genome sequencing.</title>
        <authorList>
            <person name="Dunlap C."/>
        </authorList>
    </citation>
    <scope>NUCLEOTIDE SEQUENCE [LARGE SCALE GENOMIC DNA]</scope>
    <source>
        <strain evidence="2 3">KCTC 33042</strain>
    </source>
</reference>
<keyword evidence="1" id="KW-0812">Transmembrane</keyword>
<name>A0ABY2SUW2_9BACI</name>
<gene>
    <name evidence="2" type="ORF">FC748_17305</name>
</gene>
<evidence type="ECO:0000256" key="1">
    <source>
        <dbReference type="SAM" id="Phobius"/>
    </source>
</evidence>
<organism evidence="2 3">
    <name type="scientific">Lysinibacillus tabacifolii</name>
    <dbReference type="NCBI Taxonomy" id="1173107"/>
    <lineage>
        <taxon>Bacteria</taxon>
        <taxon>Bacillati</taxon>
        <taxon>Bacillota</taxon>
        <taxon>Bacilli</taxon>
        <taxon>Bacillales</taxon>
        <taxon>Bacillaceae</taxon>
        <taxon>Lysinibacillus</taxon>
    </lineage>
</organism>
<keyword evidence="1" id="KW-1133">Transmembrane helix</keyword>
<protein>
    <submittedName>
        <fullName evidence="2">Uncharacterized protein</fullName>
    </submittedName>
</protein>
<accession>A0ABY2SUW2</accession>
<keyword evidence="1" id="KW-0472">Membrane</keyword>
<dbReference type="Proteomes" id="UP000308330">
    <property type="component" value="Unassembled WGS sequence"/>
</dbReference>